<name>H8XB06_CANO9</name>
<proteinExistence type="predicted"/>
<accession>H8XB06</accession>
<organism evidence="3 4">
    <name type="scientific">Candida orthopsilosis (strain 90-125)</name>
    <name type="common">Yeast</name>
    <dbReference type="NCBI Taxonomy" id="1136231"/>
    <lineage>
        <taxon>Eukaryota</taxon>
        <taxon>Fungi</taxon>
        <taxon>Dikarya</taxon>
        <taxon>Ascomycota</taxon>
        <taxon>Saccharomycotina</taxon>
        <taxon>Pichiomycetes</taxon>
        <taxon>Debaryomycetaceae</taxon>
        <taxon>Candida/Lodderomyces clade</taxon>
        <taxon>Candida</taxon>
    </lineage>
</organism>
<feature type="compositionally biased region" description="Low complexity" evidence="1">
    <location>
        <begin position="326"/>
        <end position="345"/>
    </location>
</feature>
<dbReference type="RefSeq" id="XP_003871379.1">
    <property type="nucleotide sequence ID" value="XM_003871330.1"/>
</dbReference>
<evidence type="ECO:0000256" key="1">
    <source>
        <dbReference type="SAM" id="MobiDB-lite"/>
    </source>
</evidence>
<sequence>MSEEFPPESIVLAKVKGYPAWPAMVLDADLLPPHILNKRPKNKQHEPTPNILPIKFFSDDTYIWIKSGDIKPLSKDDIATHFVQSSQKRRKDTVLDQAFKLANDPLDMEIFIKYGSKGIPDATEIDGDDGDDGDNESEENVVVKTPARKKQKAAAPKSTSDKKSLAEAKKEAERELLAQYDSDWGLQDINRYSIKEGNYIFDSLEEQKTVFAKIPDTHEFSELYEKPIEKFKKIEEDVLGQLLAETPNIEELNRQLTSFLSLINKVPRSVITKSKLLRALILDQRKHCSHEDQGQLEFKEKSSKILKRLGIEVRENTEEELEVKSEASTAQSTPTSTVQSTPEVSEPVKEEVEVKEKSEIANSVDSPLKHEVQINGR</sequence>
<gene>
    <name evidence="3" type="ORF">CORT_0H01410</name>
</gene>
<dbReference type="Pfam" id="PF00855">
    <property type="entry name" value="PWWP"/>
    <property type="match status" value="1"/>
</dbReference>
<feature type="compositionally biased region" description="Acidic residues" evidence="1">
    <location>
        <begin position="123"/>
        <end position="139"/>
    </location>
</feature>
<dbReference type="Gene3D" id="2.30.30.140">
    <property type="match status" value="1"/>
</dbReference>
<dbReference type="OrthoDB" id="62853at2759"/>
<dbReference type="EMBL" id="HE681726">
    <property type="protein sequence ID" value="CCG25254.1"/>
    <property type="molecule type" value="Genomic_DNA"/>
</dbReference>
<feature type="region of interest" description="Disordered" evidence="1">
    <location>
        <begin position="317"/>
        <end position="377"/>
    </location>
</feature>
<dbReference type="KEGG" id="cot:CORT_0H01410"/>
<feature type="compositionally biased region" description="Basic and acidic residues" evidence="1">
    <location>
        <begin position="346"/>
        <end position="359"/>
    </location>
</feature>
<dbReference type="InterPro" id="IPR000313">
    <property type="entry name" value="PWWP_dom"/>
</dbReference>
<dbReference type="HOGENOM" id="CLU_049642_0_0_1"/>
<evidence type="ECO:0000259" key="2">
    <source>
        <dbReference type="PROSITE" id="PS50812"/>
    </source>
</evidence>
<dbReference type="AlphaFoldDB" id="H8XB06"/>
<reference evidence="3 4" key="1">
    <citation type="journal article" date="2012" name="PLoS ONE">
        <title>Sequence and analysis of the genome of the pathogenic yeast Candida orthopsilosis.</title>
        <authorList>
            <person name="Riccombeni A."/>
            <person name="Vidanes G."/>
            <person name="Proux-Wera E."/>
            <person name="Wolfe K.H."/>
            <person name="Butler G."/>
        </authorList>
    </citation>
    <scope>NUCLEOTIDE SEQUENCE [LARGE SCALE GENOMIC DNA]</scope>
    <source>
        <strain evidence="3 4">Co 90-125</strain>
    </source>
</reference>
<dbReference type="SUPFAM" id="SSF63748">
    <property type="entry name" value="Tudor/PWWP/MBT"/>
    <property type="match status" value="1"/>
</dbReference>
<feature type="compositionally biased region" description="Basic and acidic residues" evidence="1">
    <location>
        <begin position="367"/>
        <end position="377"/>
    </location>
</feature>
<dbReference type="eggNOG" id="ENOG502S6Q4">
    <property type="taxonomic scope" value="Eukaryota"/>
</dbReference>
<feature type="domain" description="PWWP" evidence="2">
    <location>
        <begin position="7"/>
        <end position="76"/>
    </location>
</feature>
<dbReference type="PROSITE" id="PS50812">
    <property type="entry name" value="PWWP"/>
    <property type="match status" value="1"/>
</dbReference>
<keyword evidence="4" id="KW-1185">Reference proteome</keyword>
<dbReference type="GeneID" id="14542312"/>
<feature type="region of interest" description="Disordered" evidence="1">
    <location>
        <begin position="122"/>
        <end position="167"/>
    </location>
</feature>
<dbReference type="Proteomes" id="UP000005018">
    <property type="component" value="Chromosome 8"/>
</dbReference>
<evidence type="ECO:0000313" key="3">
    <source>
        <dbReference type="EMBL" id="CCG25254.1"/>
    </source>
</evidence>
<dbReference type="SMART" id="SM00293">
    <property type="entry name" value="PWWP"/>
    <property type="match status" value="1"/>
</dbReference>
<protein>
    <recommendedName>
        <fullName evidence="2">PWWP domain-containing protein</fullName>
    </recommendedName>
</protein>
<evidence type="ECO:0000313" key="4">
    <source>
        <dbReference type="Proteomes" id="UP000005018"/>
    </source>
</evidence>